<evidence type="ECO:0000313" key="2">
    <source>
        <dbReference type="Proteomes" id="UP000194546"/>
    </source>
</evidence>
<proteinExistence type="predicted"/>
<dbReference type="AlphaFoldDB" id="A0A2C9XXM7"/>
<organism evidence="1 2">
    <name type="scientific">Caballeronia sordidicola</name>
    <name type="common">Burkholderia sordidicola</name>
    <dbReference type="NCBI Taxonomy" id="196367"/>
    <lineage>
        <taxon>Bacteria</taxon>
        <taxon>Pseudomonadati</taxon>
        <taxon>Pseudomonadota</taxon>
        <taxon>Betaproteobacteria</taxon>
        <taxon>Burkholderiales</taxon>
        <taxon>Burkholderiaceae</taxon>
        <taxon>Caballeronia</taxon>
    </lineage>
</organism>
<dbReference type="Proteomes" id="UP000194546">
    <property type="component" value="Unassembled WGS sequence"/>
</dbReference>
<comment type="caution">
    <text evidence="1">The sequence shown here is derived from an EMBL/GenBank/DDBJ whole genome shotgun (WGS) entry which is preliminary data.</text>
</comment>
<dbReference type="EMBL" id="NBTY01000007">
    <property type="protein sequence ID" value="OTP80248.1"/>
    <property type="molecule type" value="Genomic_DNA"/>
</dbReference>
<protein>
    <submittedName>
        <fullName evidence="1">Uncharacterized protein</fullName>
    </submittedName>
</protein>
<sequence>MNTTHPQGGFDIAHWTREIATAITNAKAKKAARSEPITETIECIKWAANFSAATAPSKEKLEGLQKIAEGIEQDGKDEQAGTPDAE</sequence>
<accession>A0A2C9XXM7</accession>
<evidence type="ECO:0000313" key="1">
    <source>
        <dbReference type="EMBL" id="OTP80248.1"/>
    </source>
</evidence>
<name>A0A2C9XXM7_CABSO</name>
<reference evidence="1 2" key="1">
    <citation type="submission" date="2017-03" db="EMBL/GenBank/DDBJ databases">
        <title>Genome analysis of strain PAMC 26510.</title>
        <authorList>
            <person name="Oh H.-M."/>
            <person name="Yang J.-A."/>
        </authorList>
    </citation>
    <scope>NUCLEOTIDE SEQUENCE [LARGE SCALE GENOMIC DNA]</scope>
    <source>
        <strain evidence="1 2">PAMC 26510</strain>
    </source>
</reference>
<gene>
    <name evidence="1" type="ORF">PAMC26510_03065</name>
</gene>